<feature type="transmembrane region" description="Helical" evidence="1">
    <location>
        <begin position="12"/>
        <end position="28"/>
    </location>
</feature>
<keyword evidence="1" id="KW-0812">Transmembrane</keyword>
<evidence type="ECO:0000313" key="4">
    <source>
        <dbReference type="Proteomes" id="UP000198598"/>
    </source>
</evidence>
<evidence type="ECO:0000313" key="3">
    <source>
        <dbReference type="EMBL" id="SFC83687.1"/>
    </source>
</evidence>
<name>A0A1I1ME41_9BACT</name>
<dbReference type="Pfam" id="PF10988">
    <property type="entry name" value="DUF2807"/>
    <property type="match status" value="1"/>
</dbReference>
<proteinExistence type="predicted"/>
<dbReference type="STRING" id="662367.SAMN05216167_102546"/>
<sequence length="245" mass="26105">MNTTKITQRKSTLFYTVGLLIVLLNLAGCSLKREDAGPYQGDQQTYAFTDFDRIDMGSAFIITVQQGTTYGVTVEGDRRNLNDLQVYTRNGTLMAQYRVARRREYQTSFTITMPTLRSVDFSGASRSTITGFSNLNTLDVTLSGASECQFTGQATGTNVKLSGASVLRLSGQGTALSADLSGASLLQAFGYLVDNVGLDASGASNANVNVASALVVDASGASNIRYRGKPTVQQRVSGASTVQND</sequence>
<keyword evidence="4" id="KW-1185">Reference proteome</keyword>
<keyword evidence="1" id="KW-0472">Membrane</keyword>
<keyword evidence="1" id="KW-1133">Transmembrane helix</keyword>
<accession>A0A1I1ME41</accession>
<dbReference type="Gene3D" id="2.160.20.120">
    <property type="match status" value="1"/>
</dbReference>
<dbReference type="InterPro" id="IPR021255">
    <property type="entry name" value="DUF2807"/>
</dbReference>
<dbReference type="OrthoDB" id="980382at2"/>
<feature type="domain" description="Putative auto-transporter adhesin head GIN" evidence="2">
    <location>
        <begin position="50"/>
        <end position="230"/>
    </location>
</feature>
<reference evidence="3 4" key="1">
    <citation type="submission" date="2016-10" db="EMBL/GenBank/DDBJ databases">
        <authorList>
            <person name="de Groot N.N."/>
        </authorList>
    </citation>
    <scope>NUCLEOTIDE SEQUENCE [LARGE SCALE GENOMIC DNA]</scope>
    <source>
        <strain evidence="3 4">DSM 26130</strain>
    </source>
</reference>
<dbReference type="EMBL" id="FOLQ01000002">
    <property type="protein sequence ID" value="SFC83687.1"/>
    <property type="molecule type" value="Genomic_DNA"/>
</dbReference>
<evidence type="ECO:0000256" key="1">
    <source>
        <dbReference type="SAM" id="Phobius"/>
    </source>
</evidence>
<dbReference type="Proteomes" id="UP000198598">
    <property type="component" value="Unassembled WGS sequence"/>
</dbReference>
<evidence type="ECO:0000259" key="2">
    <source>
        <dbReference type="Pfam" id="PF10988"/>
    </source>
</evidence>
<dbReference type="RefSeq" id="WP_093824604.1">
    <property type="nucleotide sequence ID" value="NZ_FOLQ01000002.1"/>
</dbReference>
<protein>
    <submittedName>
        <fullName evidence="3">Putative auto-transporter adhesin, head GIN domain</fullName>
    </submittedName>
</protein>
<dbReference type="AlphaFoldDB" id="A0A1I1ME41"/>
<gene>
    <name evidence="3" type="ORF">SAMN05216167_102546</name>
</gene>
<organism evidence="3 4">
    <name type="scientific">Spirosoma endophyticum</name>
    <dbReference type="NCBI Taxonomy" id="662367"/>
    <lineage>
        <taxon>Bacteria</taxon>
        <taxon>Pseudomonadati</taxon>
        <taxon>Bacteroidota</taxon>
        <taxon>Cytophagia</taxon>
        <taxon>Cytophagales</taxon>
        <taxon>Cytophagaceae</taxon>
        <taxon>Spirosoma</taxon>
    </lineage>
</organism>